<accession>A0A5B7GVH7</accession>
<sequence>MRDPEMRRSGKQCAGSGEDCKILYRDGKRKGVMTRVALDLRSLPTQLRDGKGLLLEYAVQEGEKSVMMRITTIANHT</sequence>
<evidence type="ECO:0000313" key="2">
    <source>
        <dbReference type="Proteomes" id="UP000324222"/>
    </source>
</evidence>
<gene>
    <name evidence="1" type="ORF">E2C01_058413</name>
</gene>
<dbReference type="AlphaFoldDB" id="A0A5B7GVH7"/>
<keyword evidence="2" id="KW-1185">Reference proteome</keyword>
<name>A0A5B7GVH7_PORTR</name>
<protein>
    <submittedName>
        <fullName evidence="1">Uncharacterized protein</fullName>
    </submittedName>
</protein>
<organism evidence="1 2">
    <name type="scientific">Portunus trituberculatus</name>
    <name type="common">Swimming crab</name>
    <name type="synonym">Neptunus trituberculatus</name>
    <dbReference type="NCBI Taxonomy" id="210409"/>
    <lineage>
        <taxon>Eukaryota</taxon>
        <taxon>Metazoa</taxon>
        <taxon>Ecdysozoa</taxon>
        <taxon>Arthropoda</taxon>
        <taxon>Crustacea</taxon>
        <taxon>Multicrustacea</taxon>
        <taxon>Malacostraca</taxon>
        <taxon>Eumalacostraca</taxon>
        <taxon>Eucarida</taxon>
        <taxon>Decapoda</taxon>
        <taxon>Pleocyemata</taxon>
        <taxon>Brachyura</taxon>
        <taxon>Eubrachyura</taxon>
        <taxon>Portunoidea</taxon>
        <taxon>Portunidae</taxon>
        <taxon>Portuninae</taxon>
        <taxon>Portunus</taxon>
    </lineage>
</organism>
<evidence type="ECO:0000313" key="1">
    <source>
        <dbReference type="EMBL" id="MPC64301.1"/>
    </source>
</evidence>
<reference evidence="1 2" key="1">
    <citation type="submission" date="2019-05" db="EMBL/GenBank/DDBJ databases">
        <title>Another draft genome of Portunus trituberculatus and its Hox gene families provides insights of decapod evolution.</title>
        <authorList>
            <person name="Jeong J.-H."/>
            <person name="Song I."/>
            <person name="Kim S."/>
            <person name="Choi T."/>
            <person name="Kim D."/>
            <person name="Ryu S."/>
            <person name="Kim W."/>
        </authorList>
    </citation>
    <scope>NUCLEOTIDE SEQUENCE [LARGE SCALE GENOMIC DNA]</scope>
    <source>
        <tissue evidence="1">Muscle</tissue>
    </source>
</reference>
<proteinExistence type="predicted"/>
<comment type="caution">
    <text evidence="1">The sequence shown here is derived from an EMBL/GenBank/DDBJ whole genome shotgun (WGS) entry which is preliminary data.</text>
</comment>
<dbReference type="Proteomes" id="UP000324222">
    <property type="component" value="Unassembled WGS sequence"/>
</dbReference>
<dbReference type="EMBL" id="VSRR010021902">
    <property type="protein sequence ID" value="MPC64301.1"/>
    <property type="molecule type" value="Genomic_DNA"/>
</dbReference>